<feature type="signal peptide" evidence="8">
    <location>
        <begin position="1"/>
        <end position="21"/>
    </location>
</feature>
<keyword evidence="11" id="KW-1185">Reference proteome</keyword>
<proteinExistence type="inferred from homology"/>
<feature type="chain" id="PRO_5022923037" evidence="8">
    <location>
        <begin position="22"/>
        <end position="471"/>
    </location>
</feature>
<dbReference type="InterPro" id="IPR000917">
    <property type="entry name" value="Sulfatase_N"/>
</dbReference>
<evidence type="ECO:0000256" key="2">
    <source>
        <dbReference type="ARBA" id="ARBA00008779"/>
    </source>
</evidence>
<dbReference type="EMBL" id="SIHJ01000001">
    <property type="protein sequence ID" value="TWT35369.1"/>
    <property type="molecule type" value="Genomic_DNA"/>
</dbReference>
<dbReference type="Pfam" id="PF00884">
    <property type="entry name" value="Sulfatase"/>
    <property type="match status" value="1"/>
</dbReference>
<evidence type="ECO:0000256" key="4">
    <source>
        <dbReference type="ARBA" id="ARBA00022729"/>
    </source>
</evidence>
<dbReference type="InterPro" id="IPR050738">
    <property type="entry name" value="Sulfatase"/>
</dbReference>
<name>A0A5C5VC00_9BACT</name>
<evidence type="ECO:0000256" key="8">
    <source>
        <dbReference type="SAM" id="SignalP"/>
    </source>
</evidence>
<comment type="caution">
    <text evidence="10">The sequence shown here is derived from an EMBL/GenBank/DDBJ whole genome shotgun (WGS) entry which is preliminary data.</text>
</comment>
<comment type="similarity">
    <text evidence="2">Belongs to the sulfatase family.</text>
</comment>
<evidence type="ECO:0000259" key="9">
    <source>
        <dbReference type="Pfam" id="PF00884"/>
    </source>
</evidence>
<dbReference type="AlphaFoldDB" id="A0A5C5VC00"/>
<dbReference type="EC" id="3.1.6.1" evidence="10"/>
<feature type="domain" description="Sulfatase N-terminal" evidence="9">
    <location>
        <begin position="33"/>
        <end position="342"/>
    </location>
</feature>
<dbReference type="CDD" id="cd16155">
    <property type="entry name" value="sulfatase_like"/>
    <property type="match status" value="1"/>
</dbReference>
<evidence type="ECO:0000256" key="5">
    <source>
        <dbReference type="ARBA" id="ARBA00022801"/>
    </source>
</evidence>
<evidence type="ECO:0000256" key="3">
    <source>
        <dbReference type="ARBA" id="ARBA00022723"/>
    </source>
</evidence>
<accession>A0A5C5VC00</accession>
<organism evidence="10 11">
    <name type="scientific">Posidoniimonas corsicana</name>
    <dbReference type="NCBI Taxonomy" id="1938618"/>
    <lineage>
        <taxon>Bacteria</taxon>
        <taxon>Pseudomonadati</taxon>
        <taxon>Planctomycetota</taxon>
        <taxon>Planctomycetia</taxon>
        <taxon>Pirellulales</taxon>
        <taxon>Lacipirellulaceae</taxon>
        <taxon>Posidoniimonas</taxon>
    </lineage>
</organism>
<dbReference type="PANTHER" id="PTHR42693">
    <property type="entry name" value="ARYLSULFATASE FAMILY MEMBER"/>
    <property type="match status" value="1"/>
</dbReference>
<dbReference type="GO" id="GO:0046872">
    <property type="term" value="F:metal ion binding"/>
    <property type="evidence" value="ECO:0007669"/>
    <property type="project" value="UniProtKB-KW"/>
</dbReference>
<dbReference type="InterPro" id="IPR017850">
    <property type="entry name" value="Alkaline_phosphatase_core_sf"/>
</dbReference>
<protein>
    <submittedName>
        <fullName evidence="10">Arylsulfatase</fullName>
        <ecNumber evidence="10">3.1.6.1</ecNumber>
    </submittedName>
</protein>
<evidence type="ECO:0000313" key="10">
    <source>
        <dbReference type="EMBL" id="TWT35369.1"/>
    </source>
</evidence>
<comment type="cofactor">
    <cofactor evidence="1">
        <name>Ca(2+)</name>
        <dbReference type="ChEBI" id="CHEBI:29108"/>
    </cofactor>
</comment>
<evidence type="ECO:0000313" key="11">
    <source>
        <dbReference type="Proteomes" id="UP000316714"/>
    </source>
</evidence>
<keyword evidence="4 8" id="KW-0732">Signal</keyword>
<dbReference type="SUPFAM" id="SSF53649">
    <property type="entry name" value="Alkaline phosphatase-like"/>
    <property type="match status" value="1"/>
</dbReference>
<dbReference type="PANTHER" id="PTHR42693:SF42">
    <property type="entry name" value="ARYLSULFATASE G"/>
    <property type="match status" value="1"/>
</dbReference>
<feature type="compositionally biased region" description="Polar residues" evidence="7">
    <location>
        <begin position="436"/>
        <end position="445"/>
    </location>
</feature>
<evidence type="ECO:0000256" key="1">
    <source>
        <dbReference type="ARBA" id="ARBA00001913"/>
    </source>
</evidence>
<gene>
    <name evidence="10" type="ORF">KOR34_02600</name>
</gene>
<keyword evidence="6" id="KW-0106">Calcium</keyword>
<evidence type="ECO:0000256" key="6">
    <source>
        <dbReference type="ARBA" id="ARBA00022837"/>
    </source>
</evidence>
<dbReference type="OrthoDB" id="9762324at2"/>
<dbReference type="GO" id="GO:0004065">
    <property type="term" value="F:arylsulfatase activity"/>
    <property type="evidence" value="ECO:0007669"/>
    <property type="project" value="UniProtKB-EC"/>
</dbReference>
<dbReference type="Proteomes" id="UP000316714">
    <property type="component" value="Unassembled WGS sequence"/>
</dbReference>
<keyword evidence="3" id="KW-0479">Metal-binding</keyword>
<reference evidence="10 11" key="1">
    <citation type="submission" date="2019-02" db="EMBL/GenBank/DDBJ databases">
        <title>Deep-cultivation of Planctomycetes and their phenomic and genomic characterization uncovers novel biology.</title>
        <authorList>
            <person name="Wiegand S."/>
            <person name="Jogler M."/>
            <person name="Boedeker C."/>
            <person name="Pinto D."/>
            <person name="Vollmers J."/>
            <person name="Rivas-Marin E."/>
            <person name="Kohn T."/>
            <person name="Peeters S.H."/>
            <person name="Heuer A."/>
            <person name="Rast P."/>
            <person name="Oberbeckmann S."/>
            <person name="Bunk B."/>
            <person name="Jeske O."/>
            <person name="Meyerdierks A."/>
            <person name="Storesund J.E."/>
            <person name="Kallscheuer N."/>
            <person name="Luecker S."/>
            <person name="Lage O.M."/>
            <person name="Pohl T."/>
            <person name="Merkel B.J."/>
            <person name="Hornburger P."/>
            <person name="Mueller R.-W."/>
            <person name="Bruemmer F."/>
            <person name="Labrenz M."/>
            <person name="Spormann A.M."/>
            <person name="Op Den Camp H."/>
            <person name="Overmann J."/>
            <person name="Amann R."/>
            <person name="Jetten M.S.M."/>
            <person name="Mascher T."/>
            <person name="Medema M.H."/>
            <person name="Devos D.P."/>
            <person name="Kaster A.-K."/>
            <person name="Ovreas L."/>
            <person name="Rohde M."/>
            <person name="Galperin M.Y."/>
            <person name="Jogler C."/>
        </authorList>
    </citation>
    <scope>NUCLEOTIDE SEQUENCE [LARGE SCALE GENOMIC DNA]</scope>
    <source>
        <strain evidence="10 11">KOR34</strain>
    </source>
</reference>
<keyword evidence="5 10" id="KW-0378">Hydrolase</keyword>
<sequence precursor="true">MYCSLRRVKLAVIAVFSASLAAPDAVGGENPPPNILHIHADDHRPDGLHALGTDALQTPNLDKLVERGTTFSRCYTMGSMVGAVCLPSRTMMLTGRSWLRIPGGKAATDPWDPSMALPSVLSDAGYQTFHVGKSGNEFKAGIKAFQQSIVMDDRGIRKRRGSSERHADAVIRFLGESDQTRPFYVYMAPPVPHDPRVAAPEFMDRYSPDVVLLSEAFMPVHPFNNGEMTVRDERLAPWPRTPRDTRSQLADYYACITGLDHHVGRIVEQLRSTGQLENTIVIFSGDNGLSMGEHGLFGKQNLYEFGGMHCPLVIAGPGVPERQSDAFVYLMDLFPTLCELGGAAVPKGVEGQSLVPLLKGSEPEPRSVLYTAYRDCQRSVRDDRWKLIRYPQINKTQLFDLDDDPRELRNLADDPAYASEVARMTGLLKQEMLQYGDSTPLTTANPRPAEWMPPKTKKPATGDSHVRLHSS</sequence>
<feature type="region of interest" description="Disordered" evidence="7">
    <location>
        <begin position="436"/>
        <end position="471"/>
    </location>
</feature>
<evidence type="ECO:0000256" key="7">
    <source>
        <dbReference type="SAM" id="MobiDB-lite"/>
    </source>
</evidence>
<dbReference type="Gene3D" id="3.40.720.10">
    <property type="entry name" value="Alkaline Phosphatase, subunit A"/>
    <property type="match status" value="1"/>
</dbReference>